<evidence type="ECO:0000256" key="2">
    <source>
        <dbReference type="ARBA" id="ARBA00022670"/>
    </source>
</evidence>
<dbReference type="InterPro" id="IPR001254">
    <property type="entry name" value="Trypsin_dom"/>
</dbReference>
<dbReference type="InterPro" id="IPR043504">
    <property type="entry name" value="Peptidase_S1_PA_chymotrypsin"/>
</dbReference>
<dbReference type="PANTHER" id="PTHR24276:SF98">
    <property type="entry name" value="FI18310P1-RELATED"/>
    <property type="match status" value="1"/>
</dbReference>
<dbReference type="GO" id="GO:0004252">
    <property type="term" value="F:serine-type endopeptidase activity"/>
    <property type="evidence" value="ECO:0007669"/>
    <property type="project" value="InterPro"/>
</dbReference>
<sequence>MKAAVLLVCVVVLAATAAEEKYHRRLGIPAAARIRRQESMRIAGGLASYAGEHPFFAGLIVTLKTGETSVCGGALLSRYYVVTIGQCWYDGESEGREIQVVLGTVTLFSGGLRKYTSSVTLHPEYDPVTLANDVAMVNVPYVYSSTYTITPIILPVGYFSSLEGYKAEIIGFGRTSPTGALDGSSSLRDVFVKVISNAQCKAIYGETVTQDIMCTSGDGGKGACGGDYGGPLILRRYSGADGQDMLVGLVSFTAAAGCNAGYPTGYTRITSYLSWINRFL</sequence>
<name>A0AAD7YPS1_MYTSE</name>
<gene>
    <name evidence="8" type="ORF">PYW07_015672</name>
</gene>
<dbReference type="Pfam" id="PF00089">
    <property type="entry name" value="Trypsin"/>
    <property type="match status" value="1"/>
</dbReference>
<feature type="signal peptide" evidence="6">
    <location>
        <begin position="1"/>
        <end position="18"/>
    </location>
</feature>
<dbReference type="InterPro" id="IPR050430">
    <property type="entry name" value="Peptidase_S1"/>
</dbReference>
<keyword evidence="5" id="KW-1015">Disulfide bond</keyword>
<keyword evidence="3" id="KW-0378">Hydrolase</keyword>
<dbReference type="InterPro" id="IPR009003">
    <property type="entry name" value="Peptidase_S1_PA"/>
</dbReference>
<keyword evidence="9" id="KW-1185">Reference proteome</keyword>
<keyword evidence="2" id="KW-0645">Protease</keyword>
<dbReference type="AlphaFoldDB" id="A0AAD7YPS1"/>
<accession>A0AAD7YPS1</accession>
<dbReference type="PRINTS" id="PR00722">
    <property type="entry name" value="CHYMOTRYPSIN"/>
</dbReference>
<dbReference type="SUPFAM" id="SSF50494">
    <property type="entry name" value="Trypsin-like serine proteases"/>
    <property type="match status" value="1"/>
</dbReference>
<reference evidence="8" key="1">
    <citation type="submission" date="2023-03" db="EMBL/GenBank/DDBJ databases">
        <title>Chromosome-level genomes of two armyworms, Mythimna separata and Mythimna loreyi, provide insights into the biosynthesis and reception of sex pheromones.</title>
        <authorList>
            <person name="Zhao H."/>
        </authorList>
    </citation>
    <scope>NUCLEOTIDE SEQUENCE</scope>
    <source>
        <strain evidence="8">BeijingLab</strain>
        <tissue evidence="8">Pupa</tissue>
    </source>
</reference>
<feature type="chain" id="PRO_5042096172" description="Peptidase S1 domain-containing protein" evidence="6">
    <location>
        <begin position="19"/>
        <end position="280"/>
    </location>
</feature>
<keyword evidence="4" id="KW-0720">Serine protease</keyword>
<proteinExistence type="inferred from homology"/>
<evidence type="ECO:0000256" key="3">
    <source>
        <dbReference type="ARBA" id="ARBA00022801"/>
    </source>
</evidence>
<evidence type="ECO:0000313" key="8">
    <source>
        <dbReference type="EMBL" id="KAJ8724714.1"/>
    </source>
</evidence>
<dbReference type="Gene3D" id="2.40.10.10">
    <property type="entry name" value="Trypsin-like serine proteases"/>
    <property type="match status" value="1"/>
</dbReference>
<dbReference type="PANTHER" id="PTHR24276">
    <property type="entry name" value="POLYSERASE-RELATED"/>
    <property type="match status" value="1"/>
</dbReference>
<dbReference type="Proteomes" id="UP001231518">
    <property type="component" value="Chromosome 7"/>
</dbReference>
<comment type="caution">
    <text evidence="8">The sequence shown here is derived from an EMBL/GenBank/DDBJ whole genome shotgun (WGS) entry which is preliminary data.</text>
</comment>
<evidence type="ECO:0000256" key="5">
    <source>
        <dbReference type="ARBA" id="ARBA00023157"/>
    </source>
</evidence>
<evidence type="ECO:0000256" key="4">
    <source>
        <dbReference type="ARBA" id="ARBA00022825"/>
    </source>
</evidence>
<evidence type="ECO:0000256" key="1">
    <source>
        <dbReference type="ARBA" id="ARBA00007664"/>
    </source>
</evidence>
<protein>
    <recommendedName>
        <fullName evidence="7">Peptidase S1 domain-containing protein</fullName>
    </recommendedName>
</protein>
<dbReference type="InterPro" id="IPR001314">
    <property type="entry name" value="Peptidase_S1A"/>
</dbReference>
<comment type="similarity">
    <text evidence="1">Belongs to the peptidase S1 family.</text>
</comment>
<dbReference type="GO" id="GO:0006508">
    <property type="term" value="P:proteolysis"/>
    <property type="evidence" value="ECO:0007669"/>
    <property type="project" value="UniProtKB-KW"/>
</dbReference>
<evidence type="ECO:0000256" key="6">
    <source>
        <dbReference type="SAM" id="SignalP"/>
    </source>
</evidence>
<evidence type="ECO:0000259" key="7">
    <source>
        <dbReference type="PROSITE" id="PS50240"/>
    </source>
</evidence>
<dbReference type="EMBL" id="JARGEI010000010">
    <property type="protein sequence ID" value="KAJ8724714.1"/>
    <property type="molecule type" value="Genomic_DNA"/>
</dbReference>
<dbReference type="PROSITE" id="PS50240">
    <property type="entry name" value="TRYPSIN_DOM"/>
    <property type="match status" value="1"/>
</dbReference>
<evidence type="ECO:0000313" key="9">
    <source>
        <dbReference type="Proteomes" id="UP001231518"/>
    </source>
</evidence>
<dbReference type="CDD" id="cd00190">
    <property type="entry name" value="Tryp_SPc"/>
    <property type="match status" value="1"/>
</dbReference>
<organism evidence="8 9">
    <name type="scientific">Mythimna separata</name>
    <name type="common">Oriental armyworm</name>
    <name type="synonym">Pseudaletia separata</name>
    <dbReference type="NCBI Taxonomy" id="271217"/>
    <lineage>
        <taxon>Eukaryota</taxon>
        <taxon>Metazoa</taxon>
        <taxon>Ecdysozoa</taxon>
        <taxon>Arthropoda</taxon>
        <taxon>Hexapoda</taxon>
        <taxon>Insecta</taxon>
        <taxon>Pterygota</taxon>
        <taxon>Neoptera</taxon>
        <taxon>Endopterygota</taxon>
        <taxon>Lepidoptera</taxon>
        <taxon>Glossata</taxon>
        <taxon>Ditrysia</taxon>
        <taxon>Noctuoidea</taxon>
        <taxon>Noctuidae</taxon>
        <taxon>Noctuinae</taxon>
        <taxon>Hadenini</taxon>
        <taxon>Mythimna</taxon>
    </lineage>
</organism>
<keyword evidence="6" id="KW-0732">Signal</keyword>
<dbReference type="SMART" id="SM00020">
    <property type="entry name" value="Tryp_SPc"/>
    <property type="match status" value="1"/>
</dbReference>
<feature type="domain" description="Peptidase S1" evidence="7">
    <location>
        <begin position="42"/>
        <end position="280"/>
    </location>
</feature>